<sequence>MREKKMHRVQGRRLNEQDRSEGCRADLKIFKRNDLNNEQPKQIIRQARLYIPCHIGH</sequence>
<accession>C4J2S4</accession>
<feature type="compositionally biased region" description="Basic residues" evidence="1">
    <location>
        <begin position="1"/>
        <end position="11"/>
    </location>
</feature>
<protein>
    <submittedName>
        <fullName evidence="2">Uncharacterized protein</fullName>
    </submittedName>
</protein>
<dbReference type="EMBL" id="BT085121">
    <property type="protein sequence ID" value="ACR35474.1"/>
    <property type="molecule type" value="mRNA"/>
</dbReference>
<evidence type="ECO:0000313" key="2">
    <source>
        <dbReference type="EMBL" id="ACR35474.1"/>
    </source>
</evidence>
<reference evidence="2" key="2">
    <citation type="submission" date="2012-06" db="EMBL/GenBank/DDBJ databases">
        <authorList>
            <person name="Yu Y."/>
            <person name="Currie J."/>
            <person name="Lomeli R."/>
            <person name="Angelova A."/>
            <person name="Collura K."/>
            <person name="Wissotski M."/>
            <person name="Campos D."/>
            <person name="Kudrna D."/>
            <person name="Golser W."/>
            <person name="Ashely E."/>
            <person name="Descour A."/>
            <person name="Fernandes J."/>
            <person name="Soderlund C."/>
            <person name="Walbot V."/>
        </authorList>
    </citation>
    <scope>NUCLEOTIDE SEQUENCE</scope>
    <source>
        <strain evidence="2">B73</strain>
    </source>
</reference>
<dbReference type="AlphaFoldDB" id="C4J2S4"/>
<feature type="region of interest" description="Disordered" evidence="1">
    <location>
        <begin position="1"/>
        <end position="21"/>
    </location>
</feature>
<organism evidence="2">
    <name type="scientific">Zea mays</name>
    <name type="common">Maize</name>
    <dbReference type="NCBI Taxonomy" id="4577"/>
    <lineage>
        <taxon>Eukaryota</taxon>
        <taxon>Viridiplantae</taxon>
        <taxon>Streptophyta</taxon>
        <taxon>Embryophyta</taxon>
        <taxon>Tracheophyta</taxon>
        <taxon>Spermatophyta</taxon>
        <taxon>Magnoliopsida</taxon>
        <taxon>Liliopsida</taxon>
        <taxon>Poales</taxon>
        <taxon>Poaceae</taxon>
        <taxon>PACMAD clade</taxon>
        <taxon>Panicoideae</taxon>
        <taxon>Andropogonodae</taxon>
        <taxon>Andropogoneae</taxon>
        <taxon>Tripsacinae</taxon>
        <taxon>Zea</taxon>
    </lineage>
</organism>
<reference evidence="2" key="1">
    <citation type="journal article" date="2009" name="PLoS Genet.">
        <title>Sequencing, mapping, and analysis of 27,455 maize full-length cDNAs.</title>
        <authorList>
            <person name="Soderlund C."/>
            <person name="Descour A."/>
            <person name="Kudrna D."/>
            <person name="Bomhoff M."/>
            <person name="Boyd L."/>
            <person name="Currie J."/>
            <person name="Angelova A."/>
            <person name="Collura K."/>
            <person name="Wissotski M."/>
            <person name="Ashley E."/>
            <person name="Morrow D."/>
            <person name="Fernandes J."/>
            <person name="Walbot V."/>
            <person name="Yu Y."/>
        </authorList>
    </citation>
    <scope>NUCLEOTIDE SEQUENCE</scope>
    <source>
        <strain evidence="2">B73</strain>
    </source>
</reference>
<proteinExistence type="evidence at transcript level"/>
<name>C4J2S4_MAIZE</name>
<evidence type="ECO:0000256" key="1">
    <source>
        <dbReference type="SAM" id="MobiDB-lite"/>
    </source>
</evidence>